<gene>
    <name evidence="2" type="ORF">FLAG1_10426</name>
</gene>
<dbReference type="Proteomes" id="UP000037904">
    <property type="component" value="Unassembled WGS sequence"/>
</dbReference>
<feature type="region of interest" description="Disordered" evidence="1">
    <location>
        <begin position="1"/>
        <end position="20"/>
    </location>
</feature>
<keyword evidence="3" id="KW-1185">Reference proteome</keyword>
<organism evidence="2 3">
    <name type="scientific">Fusarium langsethiae</name>
    <dbReference type="NCBI Taxonomy" id="179993"/>
    <lineage>
        <taxon>Eukaryota</taxon>
        <taxon>Fungi</taxon>
        <taxon>Dikarya</taxon>
        <taxon>Ascomycota</taxon>
        <taxon>Pezizomycotina</taxon>
        <taxon>Sordariomycetes</taxon>
        <taxon>Hypocreomycetidae</taxon>
        <taxon>Hypocreales</taxon>
        <taxon>Nectriaceae</taxon>
        <taxon>Fusarium</taxon>
    </lineage>
</organism>
<evidence type="ECO:0000313" key="2">
    <source>
        <dbReference type="EMBL" id="KPA36783.1"/>
    </source>
</evidence>
<reference evidence="2 3" key="1">
    <citation type="submission" date="2015-04" db="EMBL/GenBank/DDBJ databases">
        <title>The draft genome sequence of Fusarium langsethiae, a T-2/HT-2 mycotoxin producer.</title>
        <authorList>
            <person name="Lysoe E."/>
            <person name="Divon H.H."/>
            <person name="Terzi V."/>
            <person name="Orru L."/>
            <person name="Lamontanara A."/>
            <person name="Kolseth A.-K."/>
            <person name="Frandsen R.J."/>
            <person name="Nielsen K."/>
            <person name="Thrane U."/>
        </authorList>
    </citation>
    <scope>NUCLEOTIDE SEQUENCE [LARGE SCALE GENOMIC DNA]</scope>
    <source>
        <strain evidence="2 3">Fl201059</strain>
    </source>
</reference>
<comment type="caution">
    <text evidence="2">The sequence shown here is derived from an EMBL/GenBank/DDBJ whole genome shotgun (WGS) entry which is preliminary data.</text>
</comment>
<name>A0A0M9ENR0_FUSLA</name>
<accession>A0A0M9ENR0</accession>
<dbReference type="AlphaFoldDB" id="A0A0M9ENR0"/>
<proteinExistence type="predicted"/>
<sequence length="327" mass="35064">MDSPPEAGSTRLTDADSVSEGAVEPIPVFAEKSRLMGTSRVTEEAGIDELRNSHLTLEESSPPWIFRNLQIYALKTTDNDPVLLAIVASLHHKTQSAFGDNTLEALQLAATLWPISFAAVVGPFLKTLALFRAERGAALGSDVIRQPAGGGSSVLELGPQFKGPVAYSAKMFSSSRLKIKEGPYESGKQPSTISFNGFESKFRETSMFMEGASWPFEVDVNGQTQTWQWRRKKAESSSTIKRFFGSMSQSKLGSWELIPASGQGAPAASLEAAGGSTSEPDSALGEFMFYGPASVGQVGDIFMNVSIAVLLRIISQHYISRIAASAG</sequence>
<protein>
    <submittedName>
        <fullName evidence="2">Uncharacterized protein</fullName>
    </submittedName>
</protein>
<dbReference type="EMBL" id="JXCE01000546">
    <property type="protein sequence ID" value="KPA36783.1"/>
    <property type="molecule type" value="Genomic_DNA"/>
</dbReference>
<evidence type="ECO:0000313" key="3">
    <source>
        <dbReference type="Proteomes" id="UP000037904"/>
    </source>
</evidence>
<evidence type="ECO:0000256" key="1">
    <source>
        <dbReference type="SAM" id="MobiDB-lite"/>
    </source>
</evidence>